<evidence type="ECO:0000313" key="2">
    <source>
        <dbReference type="EMBL" id="MBB4011718.1"/>
    </source>
</evidence>
<accession>A0A840BJE1</accession>
<gene>
    <name evidence="2" type="ORF">GGR36_001026</name>
</gene>
<keyword evidence="1" id="KW-0732">Signal</keyword>
<proteinExistence type="predicted"/>
<protein>
    <submittedName>
        <fullName evidence="2">ABC-type phosphate transport system substrate-binding protein</fullName>
    </submittedName>
</protein>
<sequence length="144" mass="16066">MRRIVLLAFAWICLSVPAQAQNSRIFVVVNARNPISSLSEKDAVNIFLGRSKTFANGEFALPLDHPVNSALRQRFYYDLTGKPVSEINAYWARLFFTGQGSPPQTVSDSDAMLMIIRNNPGAIGYFDFEPSGRQVKVVLTLEAR</sequence>
<feature type="signal peptide" evidence="1">
    <location>
        <begin position="1"/>
        <end position="20"/>
    </location>
</feature>
<keyword evidence="3" id="KW-1185">Reference proteome</keyword>
<reference evidence="2 3" key="1">
    <citation type="submission" date="2020-08" db="EMBL/GenBank/DDBJ databases">
        <title>Genomic Encyclopedia of Type Strains, Phase IV (KMG-IV): sequencing the most valuable type-strain genomes for metagenomic binning, comparative biology and taxonomic classification.</title>
        <authorList>
            <person name="Goeker M."/>
        </authorList>
    </citation>
    <scope>NUCLEOTIDE SEQUENCE [LARGE SCALE GENOMIC DNA]</scope>
    <source>
        <strain evidence="2 3">DSM 106739</strain>
    </source>
</reference>
<comment type="caution">
    <text evidence="2">The sequence shown here is derived from an EMBL/GenBank/DDBJ whole genome shotgun (WGS) entry which is preliminary data.</text>
</comment>
<feature type="chain" id="PRO_5032823321" evidence="1">
    <location>
        <begin position="21"/>
        <end position="144"/>
    </location>
</feature>
<organism evidence="2 3">
    <name type="scientific">Niveibacterium umoris</name>
    <dbReference type="NCBI Taxonomy" id="1193620"/>
    <lineage>
        <taxon>Bacteria</taxon>
        <taxon>Pseudomonadati</taxon>
        <taxon>Pseudomonadota</taxon>
        <taxon>Betaproteobacteria</taxon>
        <taxon>Rhodocyclales</taxon>
        <taxon>Rhodocyclaceae</taxon>
        <taxon>Niveibacterium</taxon>
    </lineage>
</organism>
<dbReference type="Gene3D" id="3.40.190.10">
    <property type="entry name" value="Periplasmic binding protein-like II"/>
    <property type="match status" value="1"/>
</dbReference>
<evidence type="ECO:0000256" key="1">
    <source>
        <dbReference type="SAM" id="SignalP"/>
    </source>
</evidence>
<dbReference type="EMBL" id="JACIET010000001">
    <property type="protein sequence ID" value="MBB4011718.1"/>
    <property type="molecule type" value="Genomic_DNA"/>
</dbReference>
<evidence type="ECO:0000313" key="3">
    <source>
        <dbReference type="Proteomes" id="UP000561045"/>
    </source>
</evidence>
<name>A0A840BJE1_9RHOO</name>
<dbReference type="AlphaFoldDB" id="A0A840BJE1"/>
<dbReference type="Proteomes" id="UP000561045">
    <property type="component" value="Unassembled WGS sequence"/>
</dbReference>
<dbReference type="RefSeq" id="WP_183632595.1">
    <property type="nucleotide sequence ID" value="NZ_BAABLE010000011.1"/>
</dbReference>
<dbReference type="SUPFAM" id="SSF53850">
    <property type="entry name" value="Periplasmic binding protein-like II"/>
    <property type="match status" value="1"/>
</dbReference>